<evidence type="ECO:0000313" key="2">
    <source>
        <dbReference type="EMBL" id="CAG6623541.1"/>
    </source>
</evidence>
<feature type="region of interest" description="Disordered" evidence="1">
    <location>
        <begin position="67"/>
        <end position="95"/>
    </location>
</feature>
<organism evidence="2">
    <name type="scientific">Cacopsylla melanoneura</name>
    <dbReference type="NCBI Taxonomy" id="428564"/>
    <lineage>
        <taxon>Eukaryota</taxon>
        <taxon>Metazoa</taxon>
        <taxon>Ecdysozoa</taxon>
        <taxon>Arthropoda</taxon>
        <taxon>Hexapoda</taxon>
        <taxon>Insecta</taxon>
        <taxon>Pterygota</taxon>
        <taxon>Neoptera</taxon>
        <taxon>Paraneoptera</taxon>
        <taxon>Hemiptera</taxon>
        <taxon>Sternorrhyncha</taxon>
        <taxon>Psylloidea</taxon>
        <taxon>Psyllidae</taxon>
        <taxon>Psyllinae</taxon>
        <taxon>Cacopsylla</taxon>
    </lineage>
</organism>
<accession>A0A8D8Q305</accession>
<evidence type="ECO:0000256" key="1">
    <source>
        <dbReference type="SAM" id="MobiDB-lite"/>
    </source>
</evidence>
<dbReference type="AlphaFoldDB" id="A0A8D8Q305"/>
<name>A0A8D8Q305_9HEMI</name>
<sequence>MLIQRQTVRCSTCVPKYLKEFKISGSFAPTTPVLIKRIKSVMIGSTLIVNLICSTMTTLTCTELDLNPAKPLQPSQPREPPSLWDLPVPDPSQHSLARNHSKEAILLMKMITSSGLTLETEDYTMTC</sequence>
<dbReference type="EMBL" id="HBUF01055118">
    <property type="protein sequence ID" value="CAG6623539.1"/>
    <property type="molecule type" value="Transcribed_RNA"/>
</dbReference>
<dbReference type="EMBL" id="HBUF01055119">
    <property type="protein sequence ID" value="CAG6623541.1"/>
    <property type="molecule type" value="Transcribed_RNA"/>
</dbReference>
<proteinExistence type="predicted"/>
<dbReference type="EMBL" id="HBUF01055120">
    <property type="protein sequence ID" value="CAG6623543.1"/>
    <property type="molecule type" value="Transcribed_RNA"/>
</dbReference>
<reference evidence="2" key="1">
    <citation type="submission" date="2021-05" db="EMBL/GenBank/DDBJ databases">
        <authorList>
            <person name="Alioto T."/>
            <person name="Alioto T."/>
            <person name="Gomez Garrido J."/>
        </authorList>
    </citation>
    <scope>NUCLEOTIDE SEQUENCE</scope>
</reference>
<protein>
    <submittedName>
        <fullName evidence="2">Uncharacterized protein</fullName>
    </submittedName>
</protein>